<feature type="signal peptide" evidence="1">
    <location>
        <begin position="1"/>
        <end position="17"/>
    </location>
</feature>
<reference evidence="3 4" key="1">
    <citation type="submission" date="2017-06" db="EMBL/GenBank/DDBJ databases">
        <title>Comparative genomic analysis of Ambrosia Fusariam Clade fungi.</title>
        <authorList>
            <person name="Stajich J.E."/>
            <person name="Carrillo J."/>
            <person name="Kijimoto T."/>
            <person name="Eskalen A."/>
            <person name="O'Donnell K."/>
            <person name="Kasson M."/>
        </authorList>
    </citation>
    <scope>NUCLEOTIDE SEQUENCE [LARGE SCALE GENOMIC DNA]</scope>
    <source>
        <strain evidence="3 4">NRRL62584</strain>
    </source>
</reference>
<comment type="caution">
    <text evidence="3">The sequence shown here is derived from an EMBL/GenBank/DDBJ whole genome shotgun (WGS) entry which is preliminary data.</text>
</comment>
<keyword evidence="4" id="KW-1185">Reference proteome</keyword>
<dbReference type="InterPro" id="IPR037401">
    <property type="entry name" value="SnoaL-like"/>
</dbReference>
<protein>
    <recommendedName>
        <fullName evidence="2">SnoaL-like domain-containing protein</fullName>
    </recommendedName>
</protein>
<feature type="chain" id="PRO_5018976292" description="SnoaL-like domain-containing protein" evidence="1">
    <location>
        <begin position="18"/>
        <end position="190"/>
    </location>
</feature>
<dbReference type="Proteomes" id="UP000288168">
    <property type="component" value="Unassembled WGS sequence"/>
</dbReference>
<dbReference type="SUPFAM" id="SSF54427">
    <property type="entry name" value="NTF2-like"/>
    <property type="match status" value="1"/>
</dbReference>
<dbReference type="EMBL" id="NKCI01000313">
    <property type="protein sequence ID" value="RSL43751.1"/>
    <property type="molecule type" value="Genomic_DNA"/>
</dbReference>
<accession>A0A428NSI8</accession>
<dbReference type="InterPro" id="IPR032710">
    <property type="entry name" value="NTF2-like_dom_sf"/>
</dbReference>
<proteinExistence type="predicted"/>
<dbReference type="AlphaFoldDB" id="A0A428NSI8"/>
<name>A0A428NSI8_9HYPO</name>
<dbReference type="Pfam" id="PF13577">
    <property type="entry name" value="SnoaL_4"/>
    <property type="match status" value="1"/>
</dbReference>
<sequence>MVLLSGIILAIASTVAALHPYASPITPVLSCDRAPHIETLGYQTALHAIQHLLSRYPVAVDGKDWDALPRIFTSDATANFPPPLGTIRGAGNIAAAISDGVGRFVSTQHSYGTQVIELCSNRKAVALTYLTASHFLAQVPPGLTDAYDLDKVLYSYGRYQDTVIKGKDGKWKISERTLVWMGPNISKAFR</sequence>
<gene>
    <name evidence="3" type="ORF">CEP54_014954</name>
</gene>
<evidence type="ECO:0000313" key="3">
    <source>
        <dbReference type="EMBL" id="RSL43751.1"/>
    </source>
</evidence>
<organism evidence="3 4">
    <name type="scientific">Fusarium duplospermum</name>
    <dbReference type="NCBI Taxonomy" id="1325734"/>
    <lineage>
        <taxon>Eukaryota</taxon>
        <taxon>Fungi</taxon>
        <taxon>Dikarya</taxon>
        <taxon>Ascomycota</taxon>
        <taxon>Pezizomycotina</taxon>
        <taxon>Sordariomycetes</taxon>
        <taxon>Hypocreomycetidae</taxon>
        <taxon>Hypocreales</taxon>
        <taxon>Nectriaceae</taxon>
        <taxon>Fusarium</taxon>
        <taxon>Fusarium solani species complex</taxon>
    </lineage>
</organism>
<dbReference type="CDD" id="cd00531">
    <property type="entry name" value="NTF2_like"/>
    <property type="match status" value="1"/>
</dbReference>
<evidence type="ECO:0000256" key="1">
    <source>
        <dbReference type="SAM" id="SignalP"/>
    </source>
</evidence>
<dbReference type="OrthoDB" id="2148716at2759"/>
<dbReference type="Gene3D" id="3.10.450.50">
    <property type="match status" value="1"/>
</dbReference>
<evidence type="ECO:0000313" key="4">
    <source>
        <dbReference type="Proteomes" id="UP000288168"/>
    </source>
</evidence>
<keyword evidence="1" id="KW-0732">Signal</keyword>
<evidence type="ECO:0000259" key="2">
    <source>
        <dbReference type="Pfam" id="PF13577"/>
    </source>
</evidence>
<feature type="domain" description="SnoaL-like" evidence="2">
    <location>
        <begin position="46"/>
        <end position="177"/>
    </location>
</feature>